<dbReference type="Gene3D" id="1.10.260.40">
    <property type="entry name" value="lambda repressor-like DNA-binding domains"/>
    <property type="match status" value="1"/>
</dbReference>
<evidence type="ECO:0000256" key="2">
    <source>
        <dbReference type="ARBA" id="ARBA00023125"/>
    </source>
</evidence>
<feature type="domain" description="HTH lacI-type" evidence="4">
    <location>
        <begin position="5"/>
        <end position="60"/>
    </location>
</feature>
<evidence type="ECO:0000313" key="5">
    <source>
        <dbReference type="EMBL" id="AIG43678.1"/>
    </source>
</evidence>
<reference evidence="5 6" key="1">
    <citation type="journal article" date="2014" name="Genome Announc.">
        <title>Whole-Genome Sequence of Streptococcus suis Serotype 4 Reference Strain 6407.</title>
        <authorList>
            <person name="Wang K."/>
            <person name="Chen J."/>
            <person name="Yao H."/>
            <person name="Lu C."/>
        </authorList>
    </citation>
    <scope>NUCLEOTIDE SEQUENCE [LARGE SCALE GENOMIC DNA]</scope>
    <source>
        <strain evidence="5">6407</strain>
    </source>
</reference>
<keyword evidence="3" id="KW-0804">Transcription</keyword>
<name>A0A075SIL0_STRSU</name>
<dbReference type="InterPro" id="IPR025997">
    <property type="entry name" value="SBP_2_dom"/>
</dbReference>
<keyword evidence="1" id="KW-0805">Transcription regulation</keyword>
<gene>
    <name evidence="5" type="ORF">ID09_06420</name>
</gene>
<sequence length="333" mass="38219">MSEKFTIKDIAELAQTSKTTVSFYLNGKYEKMSKETRERIERVIRETDYKPSVVARSLNSKNTKLIGVLIGDITNTFSNQIVKGIEEEAHKSGYQVIIGNSNYNQESEDKYIESMLMLGVDGFIIQPTSHFRKYSRIIEDKKKHMVFFDSQLYEHRTSWIKTNNYDAVYDATQLCVENGYQKFILITADISRLSTRIERATGFMDALLDCKQSYQDLTIADENTDIEEIKCFLQGVVNPQEKTLVFVPNCWALPLVFNAMKELKYDFPQVGLLGFDNTEWTNFSSPTISTIVQPAFEEGCQATRMLINQIEGGNQVGRQQVLDCTVHWKDSTF</sequence>
<dbReference type="EMBL" id="CP008921">
    <property type="protein sequence ID" value="AIG43678.1"/>
    <property type="molecule type" value="Genomic_DNA"/>
</dbReference>
<dbReference type="PROSITE" id="PS50932">
    <property type="entry name" value="HTH_LACI_2"/>
    <property type="match status" value="1"/>
</dbReference>
<protein>
    <submittedName>
        <fullName evidence="5">Transcriptional regulator</fullName>
    </submittedName>
</protein>
<dbReference type="Pfam" id="PF13407">
    <property type="entry name" value="Peripla_BP_4"/>
    <property type="match status" value="1"/>
</dbReference>
<keyword evidence="2" id="KW-0238">DNA-binding</keyword>
<dbReference type="GO" id="GO:0000976">
    <property type="term" value="F:transcription cis-regulatory region binding"/>
    <property type="evidence" value="ECO:0007669"/>
    <property type="project" value="TreeGrafter"/>
</dbReference>
<dbReference type="Proteomes" id="UP000028185">
    <property type="component" value="Chromosome"/>
</dbReference>
<accession>A0A075SIL0</accession>
<organism evidence="5 6">
    <name type="scientific">Streptococcus suis 6407</name>
    <dbReference type="NCBI Taxonomy" id="1214179"/>
    <lineage>
        <taxon>Bacteria</taxon>
        <taxon>Bacillati</taxon>
        <taxon>Bacillota</taxon>
        <taxon>Bacilli</taxon>
        <taxon>Lactobacillales</taxon>
        <taxon>Streptococcaceae</taxon>
        <taxon>Streptococcus</taxon>
    </lineage>
</organism>
<dbReference type="InterPro" id="IPR010982">
    <property type="entry name" value="Lambda_DNA-bd_dom_sf"/>
</dbReference>
<dbReference type="Pfam" id="PF00356">
    <property type="entry name" value="LacI"/>
    <property type="match status" value="1"/>
</dbReference>
<evidence type="ECO:0000259" key="4">
    <source>
        <dbReference type="PROSITE" id="PS50932"/>
    </source>
</evidence>
<dbReference type="SUPFAM" id="SSF53822">
    <property type="entry name" value="Periplasmic binding protein-like I"/>
    <property type="match status" value="1"/>
</dbReference>
<dbReference type="InterPro" id="IPR000843">
    <property type="entry name" value="HTH_LacI"/>
</dbReference>
<dbReference type="PANTHER" id="PTHR30146">
    <property type="entry name" value="LACI-RELATED TRANSCRIPTIONAL REPRESSOR"/>
    <property type="match status" value="1"/>
</dbReference>
<evidence type="ECO:0000313" key="6">
    <source>
        <dbReference type="Proteomes" id="UP000028185"/>
    </source>
</evidence>
<dbReference type="SUPFAM" id="SSF47413">
    <property type="entry name" value="lambda repressor-like DNA-binding domains"/>
    <property type="match status" value="1"/>
</dbReference>
<dbReference type="InterPro" id="IPR028082">
    <property type="entry name" value="Peripla_BP_I"/>
</dbReference>
<dbReference type="PANTHER" id="PTHR30146:SF154">
    <property type="entry name" value="TRANSCRIPTION REGULATOR, MEMBER OF GALR FAMILY"/>
    <property type="match status" value="1"/>
</dbReference>
<dbReference type="PATRIC" id="fig|1214179.4.peg.1252"/>
<proteinExistence type="predicted"/>
<dbReference type="SMART" id="SM00354">
    <property type="entry name" value="HTH_LACI"/>
    <property type="match status" value="1"/>
</dbReference>
<dbReference type="GeneID" id="8153541"/>
<dbReference type="Gene3D" id="3.40.50.2300">
    <property type="match status" value="2"/>
</dbReference>
<dbReference type="RefSeq" id="WP_012027169.1">
    <property type="nucleotide sequence ID" value="NZ_ALLE01000002.1"/>
</dbReference>
<evidence type="ECO:0000256" key="1">
    <source>
        <dbReference type="ARBA" id="ARBA00023015"/>
    </source>
</evidence>
<dbReference type="AlphaFoldDB" id="A0A075SIL0"/>
<evidence type="ECO:0000256" key="3">
    <source>
        <dbReference type="ARBA" id="ARBA00023163"/>
    </source>
</evidence>
<dbReference type="CDD" id="cd01392">
    <property type="entry name" value="HTH_LacI"/>
    <property type="match status" value="1"/>
</dbReference>
<dbReference type="GO" id="GO:0003700">
    <property type="term" value="F:DNA-binding transcription factor activity"/>
    <property type="evidence" value="ECO:0007669"/>
    <property type="project" value="TreeGrafter"/>
</dbReference>
<dbReference type="HOGENOM" id="CLU_037628_6_0_9"/>
<dbReference type="CDD" id="cd06283">
    <property type="entry name" value="PBP1_RegR_EndR_KdgR-like"/>
    <property type="match status" value="1"/>
</dbReference>